<feature type="domain" description="ABC transporter" evidence="5">
    <location>
        <begin position="2"/>
        <end position="227"/>
    </location>
</feature>
<dbReference type="PROSITE" id="PS50893">
    <property type="entry name" value="ABC_TRANSPORTER_2"/>
    <property type="match status" value="1"/>
</dbReference>
<dbReference type="InterPro" id="IPR003593">
    <property type="entry name" value="AAA+_ATPase"/>
</dbReference>
<feature type="region of interest" description="Disordered" evidence="4">
    <location>
        <begin position="234"/>
        <end position="256"/>
    </location>
</feature>
<dbReference type="PROSITE" id="PS00211">
    <property type="entry name" value="ABC_TRANSPORTER_1"/>
    <property type="match status" value="1"/>
</dbReference>
<dbReference type="InterPro" id="IPR027417">
    <property type="entry name" value="P-loop_NTPase"/>
</dbReference>
<dbReference type="AlphaFoldDB" id="A0A2K4ZCD7"/>
<protein>
    <submittedName>
        <fullName evidence="6">ABC-type transporter ATP-binding protein EcsA</fullName>
    </submittedName>
</protein>
<dbReference type="Pfam" id="PF00005">
    <property type="entry name" value="ABC_tran"/>
    <property type="match status" value="1"/>
</dbReference>
<gene>
    <name evidence="6" type="primary">ecsA_1</name>
    <name evidence="6" type="ORF">AMURIS_00808</name>
</gene>
<keyword evidence="3 6" id="KW-0067">ATP-binding</keyword>
<dbReference type="RefSeq" id="WP_103238197.1">
    <property type="nucleotide sequence ID" value="NZ_JANJZD010000003.1"/>
</dbReference>
<dbReference type="SUPFAM" id="SSF52540">
    <property type="entry name" value="P-loop containing nucleoside triphosphate hydrolases"/>
    <property type="match status" value="1"/>
</dbReference>
<evidence type="ECO:0000259" key="5">
    <source>
        <dbReference type="PROSITE" id="PS50893"/>
    </source>
</evidence>
<dbReference type="EMBL" id="OFSM01000003">
    <property type="protein sequence ID" value="SOY28100.1"/>
    <property type="molecule type" value="Genomic_DNA"/>
</dbReference>
<evidence type="ECO:0000256" key="2">
    <source>
        <dbReference type="ARBA" id="ARBA00022741"/>
    </source>
</evidence>
<sequence length="256" mass="28451">MLEVMNLTKKYGKTIAVDNVGFAVPDGRIGILLGPNGAGKSTVIKSIAGLLKYKGTIRIQGLNSRTMEAKRCFAYVPEMPYMYDALTVREHIEFITRAYGVECTEEELKMLFDRFELTDKQEKLGSELSKGMMQKVSICCALVIKPKVILLDEPMVGLDPAAIRELKTVILDLREKGCTILISTHMLEMVRDLWDATFVMDGGHILGTYVKENVANEDLEELFFSVTGQKASEERAAVQRGEESDTVSAEVEGDGR</sequence>
<accession>A0A2K4ZCD7</accession>
<evidence type="ECO:0000313" key="6">
    <source>
        <dbReference type="EMBL" id="SOY28100.1"/>
    </source>
</evidence>
<dbReference type="InterPro" id="IPR003439">
    <property type="entry name" value="ABC_transporter-like_ATP-bd"/>
</dbReference>
<evidence type="ECO:0000313" key="7">
    <source>
        <dbReference type="Proteomes" id="UP000236311"/>
    </source>
</evidence>
<dbReference type="GO" id="GO:0016887">
    <property type="term" value="F:ATP hydrolysis activity"/>
    <property type="evidence" value="ECO:0007669"/>
    <property type="project" value="InterPro"/>
</dbReference>
<dbReference type="CDD" id="cd03230">
    <property type="entry name" value="ABC_DR_subfamily_A"/>
    <property type="match status" value="1"/>
</dbReference>
<dbReference type="OrthoDB" id="9775135at2"/>
<evidence type="ECO:0000256" key="4">
    <source>
        <dbReference type="SAM" id="MobiDB-lite"/>
    </source>
</evidence>
<dbReference type="Gene3D" id="3.40.50.300">
    <property type="entry name" value="P-loop containing nucleotide triphosphate hydrolases"/>
    <property type="match status" value="1"/>
</dbReference>
<name>A0A2K4ZCD7_9FIRM</name>
<dbReference type="InterPro" id="IPR017871">
    <property type="entry name" value="ABC_transporter-like_CS"/>
</dbReference>
<feature type="compositionally biased region" description="Basic and acidic residues" evidence="4">
    <location>
        <begin position="234"/>
        <end position="243"/>
    </location>
</feature>
<dbReference type="SMART" id="SM00382">
    <property type="entry name" value="AAA"/>
    <property type="match status" value="1"/>
</dbReference>
<evidence type="ECO:0000256" key="1">
    <source>
        <dbReference type="ARBA" id="ARBA00022448"/>
    </source>
</evidence>
<proteinExistence type="predicted"/>
<reference evidence="6 7" key="1">
    <citation type="submission" date="2018-01" db="EMBL/GenBank/DDBJ databases">
        <authorList>
            <person name="Gaut B.S."/>
            <person name="Morton B.R."/>
            <person name="Clegg M.T."/>
            <person name="Duvall M.R."/>
        </authorList>
    </citation>
    <scope>NUCLEOTIDE SEQUENCE [LARGE SCALE GENOMIC DNA]</scope>
    <source>
        <strain evidence="6">GP69</strain>
    </source>
</reference>
<organism evidence="6 7">
    <name type="scientific">Acetatifactor muris</name>
    <dbReference type="NCBI Taxonomy" id="879566"/>
    <lineage>
        <taxon>Bacteria</taxon>
        <taxon>Bacillati</taxon>
        <taxon>Bacillota</taxon>
        <taxon>Clostridia</taxon>
        <taxon>Lachnospirales</taxon>
        <taxon>Lachnospiraceae</taxon>
        <taxon>Acetatifactor</taxon>
    </lineage>
</organism>
<evidence type="ECO:0000256" key="3">
    <source>
        <dbReference type="ARBA" id="ARBA00022840"/>
    </source>
</evidence>
<dbReference type="PANTHER" id="PTHR42939:SF1">
    <property type="entry name" value="ABC TRANSPORTER ATP-BINDING PROTEIN ALBC-RELATED"/>
    <property type="match status" value="1"/>
</dbReference>
<dbReference type="InterPro" id="IPR051782">
    <property type="entry name" value="ABC_Transporter_VariousFunc"/>
</dbReference>
<dbReference type="PANTHER" id="PTHR42939">
    <property type="entry name" value="ABC TRANSPORTER ATP-BINDING PROTEIN ALBC-RELATED"/>
    <property type="match status" value="1"/>
</dbReference>
<dbReference type="Proteomes" id="UP000236311">
    <property type="component" value="Unassembled WGS sequence"/>
</dbReference>
<keyword evidence="2" id="KW-0547">Nucleotide-binding</keyword>
<keyword evidence="7" id="KW-1185">Reference proteome</keyword>
<dbReference type="GO" id="GO:0005524">
    <property type="term" value="F:ATP binding"/>
    <property type="evidence" value="ECO:0007669"/>
    <property type="project" value="UniProtKB-KW"/>
</dbReference>
<keyword evidence="1" id="KW-0813">Transport</keyword>